<evidence type="ECO:0000256" key="1">
    <source>
        <dbReference type="ARBA" id="ARBA00000085"/>
    </source>
</evidence>
<dbReference type="GO" id="GO:0046872">
    <property type="term" value="F:metal ion binding"/>
    <property type="evidence" value="ECO:0007669"/>
    <property type="project" value="UniProtKB-KW"/>
</dbReference>
<accession>A0A538TJQ2</accession>
<evidence type="ECO:0000256" key="14">
    <source>
        <dbReference type="ARBA" id="ARBA00023004"/>
    </source>
</evidence>
<keyword evidence="9" id="KW-0808">Transferase</keyword>
<dbReference type="PROSITE" id="PS50109">
    <property type="entry name" value="HIS_KIN"/>
    <property type="match status" value="1"/>
</dbReference>
<dbReference type="InterPro" id="IPR050482">
    <property type="entry name" value="Sensor_HK_TwoCompSys"/>
</dbReference>
<sequence>MNNGTPAFESRYAAALRGHVAGGGEASLNAAYELGREALASGVGALEMAALQHAALLAVCQEAGIPEKFGAILRAAEGFARESFSPFEMAHRGVSDANSALRRINEILEEQVQRIARELHDDAGQLLASVHLALHEVGRDLAPSSRQRLKDVRGLLDRIEEQLRRISHELRPLILDDLGLVPAIQFLGDGVSRRAGIAVIVKGSTEERLPPVVETTLYRIVQEALNNAARHAQASRVTITLLHEDGLVRCSIRDDGVGLPPAAKGTRQGGRGLGLIGIRERIAPLSGTLEIQSGERKGTELLVTIPLETIRA</sequence>
<evidence type="ECO:0000256" key="9">
    <source>
        <dbReference type="ARBA" id="ARBA00022679"/>
    </source>
</evidence>
<dbReference type="GO" id="GO:0000155">
    <property type="term" value="F:phosphorelay sensor kinase activity"/>
    <property type="evidence" value="ECO:0007669"/>
    <property type="project" value="InterPro"/>
</dbReference>
<evidence type="ECO:0000256" key="11">
    <source>
        <dbReference type="ARBA" id="ARBA00022741"/>
    </source>
</evidence>
<dbReference type="PANTHER" id="PTHR24421">
    <property type="entry name" value="NITRATE/NITRITE SENSOR PROTEIN NARX-RELATED"/>
    <property type="match status" value="1"/>
</dbReference>
<dbReference type="SMART" id="SM00387">
    <property type="entry name" value="HATPase_c"/>
    <property type="match status" value="1"/>
</dbReference>
<dbReference type="GO" id="GO:0005524">
    <property type="term" value="F:ATP binding"/>
    <property type="evidence" value="ECO:0007669"/>
    <property type="project" value="UniProtKB-KW"/>
</dbReference>
<evidence type="ECO:0000256" key="18">
    <source>
        <dbReference type="ARBA" id="ARBA00030800"/>
    </source>
</evidence>
<comment type="cofactor">
    <cofactor evidence="2">
        <name>[4Fe-4S] cluster</name>
        <dbReference type="ChEBI" id="CHEBI:49883"/>
    </cofactor>
</comment>
<evidence type="ECO:0000313" key="21">
    <source>
        <dbReference type="Proteomes" id="UP000317691"/>
    </source>
</evidence>
<feature type="domain" description="Histidine kinase" evidence="19">
    <location>
        <begin position="114"/>
        <end position="309"/>
    </location>
</feature>
<dbReference type="GO" id="GO:0016020">
    <property type="term" value="C:membrane"/>
    <property type="evidence" value="ECO:0007669"/>
    <property type="project" value="InterPro"/>
</dbReference>
<dbReference type="GO" id="GO:0051539">
    <property type="term" value="F:4 iron, 4 sulfur cluster binding"/>
    <property type="evidence" value="ECO:0007669"/>
    <property type="project" value="UniProtKB-KW"/>
</dbReference>
<comment type="function">
    <text evidence="17">Member of the two-component regulatory system NreB/NreC involved in the control of dissimilatory nitrate/nitrite reduction in response to oxygen. NreB functions as a direct oxygen sensor histidine kinase which is autophosphorylated, in the absence of oxygen, probably at the conserved histidine residue, and transfers its phosphate group probably to a conserved aspartate residue of NreC. NreB/NreC activates the expression of the nitrate (narGHJI) and nitrite (nir) reductase operons, as well as the putative nitrate transporter gene narT.</text>
</comment>
<proteinExistence type="predicted"/>
<evidence type="ECO:0000256" key="3">
    <source>
        <dbReference type="ARBA" id="ARBA00004496"/>
    </source>
</evidence>
<dbReference type="Pfam" id="PF02518">
    <property type="entry name" value="HATPase_c"/>
    <property type="match status" value="1"/>
</dbReference>
<evidence type="ECO:0000256" key="2">
    <source>
        <dbReference type="ARBA" id="ARBA00001966"/>
    </source>
</evidence>
<keyword evidence="11" id="KW-0547">Nucleotide-binding</keyword>
<keyword evidence="6" id="KW-0004">4Fe-4S</keyword>
<dbReference type="Proteomes" id="UP000317691">
    <property type="component" value="Unassembled WGS sequence"/>
</dbReference>
<name>A0A538TJQ2_UNCEI</name>
<dbReference type="EC" id="2.7.13.3" evidence="4"/>
<evidence type="ECO:0000256" key="10">
    <source>
        <dbReference type="ARBA" id="ARBA00022723"/>
    </source>
</evidence>
<keyword evidence="7" id="KW-0963">Cytoplasm</keyword>
<evidence type="ECO:0000256" key="7">
    <source>
        <dbReference type="ARBA" id="ARBA00022490"/>
    </source>
</evidence>
<dbReference type="SUPFAM" id="SSF55874">
    <property type="entry name" value="ATPase domain of HSP90 chaperone/DNA topoisomerase II/histidine kinase"/>
    <property type="match status" value="1"/>
</dbReference>
<comment type="subcellular location">
    <subcellularLocation>
        <location evidence="3">Cytoplasm</location>
    </subcellularLocation>
</comment>
<evidence type="ECO:0000256" key="17">
    <source>
        <dbReference type="ARBA" id="ARBA00024827"/>
    </source>
</evidence>
<gene>
    <name evidence="20" type="ORF">E6K79_09475</name>
</gene>
<reference evidence="20 21" key="1">
    <citation type="journal article" date="2019" name="Nat. Microbiol.">
        <title>Mediterranean grassland soil C-N compound turnover is dependent on rainfall and depth, and is mediated by genomically divergent microorganisms.</title>
        <authorList>
            <person name="Diamond S."/>
            <person name="Andeer P.F."/>
            <person name="Li Z."/>
            <person name="Crits-Christoph A."/>
            <person name="Burstein D."/>
            <person name="Anantharaman K."/>
            <person name="Lane K.R."/>
            <person name="Thomas B.C."/>
            <person name="Pan C."/>
            <person name="Northen T.R."/>
            <person name="Banfield J.F."/>
        </authorList>
    </citation>
    <scope>NUCLEOTIDE SEQUENCE [LARGE SCALE GENOMIC DNA]</scope>
    <source>
        <strain evidence="20">WS_9</strain>
    </source>
</reference>
<comment type="caution">
    <text evidence="20">The sequence shown here is derived from an EMBL/GenBank/DDBJ whole genome shotgun (WGS) entry which is preliminary data.</text>
</comment>
<keyword evidence="13" id="KW-0067">ATP-binding</keyword>
<keyword evidence="15" id="KW-0902">Two-component regulatory system</keyword>
<dbReference type="InterPro" id="IPR004358">
    <property type="entry name" value="Sig_transdc_His_kin-like_C"/>
</dbReference>
<organism evidence="20 21">
    <name type="scientific">Eiseniibacteriota bacterium</name>
    <dbReference type="NCBI Taxonomy" id="2212470"/>
    <lineage>
        <taxon>Bacteria</taxon>
        <taxon>Candidatus Eiseniibacteriota</taxon>
    </lineage>
</organism>
<protein>
    <recommendedName>
        <fullName evidence="5">Oxygen sensor histidine kinase NreB</fullName>
        <ecNumber evidence="4">2.7.13.3</ecNumber>
    </recommendedName>
    <alternativeName>
        <fullName evidence="18">Nitrogen regulation protein B</fullName>
    </alternativeName>
</protein>
<keyword evidence="12" id="KW-0418">Kinase</keyword>
<evidence type="ECO:0000256" key="15">
    <source>
        <dbReference type="ARBA" id="ARBA00023012"/>
    </source>
</evidence>
<comment type="catalytic activity">
    <reaction evidence="1">
        <text>ATP + protein L-histidine = ADP + protein N-phospho-L-histidine.</text>
        <dbReference type="EC" id="2.7.13.3"/>
    </reaction>
</comment>
<dbReference type="AlphaFoldDB" id="A0A538TJQ2"/>
<dbReference type="PANTHER" id="PTHR24421:SF10">
    <property type="entry name" value="NITRATE_NITRITE SENSOR PROTEIN NARQ"/>
    <property type="match status" value="1"/>
</dbReference>
<evidence type="ECO:0000256" key="8">
    <source>
        <dbReference type="ARBA" id="ARBA00022553"/>
    </source>
</evidence>
<keyword evidence="16" id="KW-0411">Iron-sulfur</keyword>
<dbReference type="Pfam" id="PF07730">
    <property type="entry name" value="HisKA_3"/>
    <property type="match status" value="1"/>
</dbReference>
<evidence type="ECO:0000313" key="20">
    <source>
        <dbReference type="EMBL" id="TMQ63857.1"/>
    </source>
</evidence>
<evidence type="ECO:0000256" key="5">
    <source>
        <dbReference type="ARBA" id="ARBA00017322"/>
    </source>
</evidence>
<keyword evidence="10" id="KW-0479">Metal-binding</keyword>
<dbReference type="PRINTS" id="PR00344">
    <property type="entry name" value="BCTRLSENSOR"/>
</dbReference>
<dbReference type="Gene3D" id="1.20.5.1930">
    <property type="match status" value="1"/>
</dbReference>
<evidence type="ECO:0000256" key="4">
    <source>
        <dbReference type="ARBA" id="ARBA00012438"/>
    </source>
</evidence>
<dbReference type="EMBL" id="VBOZ01000029">
    <property type="protein sequence ID" value="TMQ63857.1"/>
    <property type="molecule type" value="Genomic_DNA"/>
</dbReference>
<dbReference type="InterPro" id="IPR036890">
    <property type="entry name" value="HATPase_C_sf"/>
</dbReference>
<evidence type="ECO:0000256" key="12">
    <source>
        <dbReference type="ARBA" id="ARBA00022777"/>
    </source>
</evidence>
<evidence type="ECO:0000256" key="13">
    <source>
        <dbReference type="ARBA" id="ARBA00022840"/>
    </source>
</evidence>
<dbReference type="InterPro" id="IPR003594">
    <property type="entry name" value="HATPase_dom"/>
</dbReference>
<dbReference type="Gene3D" id="3.30.565.10">
    <property type="entry name" value="Histidine kinase-like ATPase, C-terminal domain"/>
    <property type="match status" value="1"/>
</dbReference>
<dbReference type="CDD" id="cd16917">
    <property type="entry name" value="HATPase_UhpB-NarQ-NarX-like"/>
    <property type="match status" value="1"/>
</dbReference>
<dbReference type="InterPro" id="IPR005467">
    <property type="entry name" value="His_kinase_dom"/>
</dbReference>
<dbReference type="InterPro" id="IPR017944">
    <property type="entry name" value="KaiA/RbsU_helical_domain_sf"/>
</dbReference>
<keyword evidence="14" id="KW-0408">Iron</keyword>
<dbReference type="GO" id="GO:0046983">
    <property type="term" value="F:protein dimerization activity"/>
    <property type="evidence" value="ECO:0007669"/>
    <property type="project" value="InterPro"/>
</dbReference>
<dbReference type="InterPro" id="IPR011712">
    <property type="entry name" value="Sig_transdc_His_kin_sub3_dim/P"/>
</dbReference>
<evidence type="ECO:0000256" key="16">
    <source>
        <dbReference type="ARBA" id="ARBA00023014"/>
    </source>
</evidence>
<dbReference type="Gene3D" id="1.10.1240.30">
    <property type="entry name" value="KaiA/RbsU domain"/>
    <property type="match status" value="1"/>
</dbReference>
<evidence type="ECO:0000256" key="6">
    <source>
        <dbReference type="ARBA" id="ARBA00022485"/>
    </source>
</evidence>
<keyword evidence="8" id="KW-0597">Phosphoprotein</keyword>
<dbReference type="GO" id="GO:0005737">
    <property type="term" value="C:cytoplasm"/>
    <property type="evidence" value="ECO:0007669"/>
    <property type="project" value="UniProtKB-SubCell"/>
</dbReference>
<evidence type="ECO:0000259" key="19">
    <source>
        <dbReference type="PROSITE" id="PS50109"/>
    </source>
</evidence>